<dbReference type="AlphaFoldDB" id="A0A918KS18"/>
<evidence type="ECO:0000313" key="4">
    <source>
        <dbReference type="Proteomes" id="UP000619244"/>
    </source>
</evidence>
<evidence type="ECO:0000259" key="2">
    <source>
        <dbReference type="Pfam" id="PF04972"/>
    </source>
</evidence>
<sequence>MNEHPGGHASGDGTAAGTRTAASPPNIEYRIAHLKERLATELVGELGIRVEARGGSVVVSGTVPSVHCRDEIERIAQEELDGVAVHADIVVAEAAAPDHPEELA</sequence>
<feature type="domain" description="BON" evidence="2">
    <location>
        <begin position="32"/>
        <end position="92"/>
    </location>
</feature>
<organism evidence="3 4">
    <name type="scientific">Streptomyces minutiscleroticus</name>
    <dbReference type="NCBI Taxonomy" id="68238"/>
    <lineage>
        <taxon>Bacteria</taxon>
        <taxon>Bacillati</taxon>
        <taxon>Actinomycetota</taxon>
        <taxon>Actinomycetes</taxon>
        <taxon>Kitasatosporales</taxon>
        <taxon>Streptomycetaceae</taxon>
        <taxon>Streptomyces</taxon>
    </lineage>
</organism>
<keyword evidence="4" id="KW-1185">Reference proteome</keyword>
<feature type="region of interest" description="Disordered" evidence="1">
    <location>
        <begin position="1"/>
        <end position="24"/>
    </location>
</feature>
<reference evidence="3" key="2">
    <citation type="submission" date="2020-09" db="EMBL/GenBank/DDBJ databases">
        <authorList>
            <person name="Sun Q."/>
            <person name="Ohkuma M."/>
        </authorList>
    </citation>
    <scope>NUCLEOTIDE SEQUENCE</scope>
    <source>
        <strain evidence="3">JCM 4790</strain>
    </source>
</reference>
<dbReference type="InterPro" id="IPR007055">
    <property type="entry name" value="BON_dom"/>
</dbReference>
<dbReference type="Proteomes" id="UP000619244">
    <property type="component" value="Unassembled WGS sequence"/>
</dbReference>
<dbReference type="RefSeq" id="WP_190190715.1">
    <property type="nucleotide sequence ID" value="NZ_BMVU01000011.1"/>
</dbReference>
<dbReference type="EMBL" id="BMVU01000011">
    <property type="protein sequence ID" value="GGX73559.1"/>
    <property type="molecule type" value="Genomic_DNA"/>
</dbReference>
<accession>A0A918KS18</accession>
<feature type="compositionally biased region" description="Low complexity" evidence="1">
    <location>
        <begin position="11"/>
        <end position="22"/>
    </location>
</feature>
<gene>
    <name evidence="3" type="ORF">GCM10010358_30100</name>
</gene>
<protein>
    <recommendedName>
        <fullName evidence="2">BON domain-containing protein</fullName>
    </recommendedName>
</protein>
<dbReference type="Pfam" id="PF04972">
    <property type="entry name" value="BON"/>
    <property type="match status" value="1"/>
</dbReference>
<evidence type="ECO:0000256" key="1">
    <source>
        <dbReference type="SAM" id="MobiDB-lite"/>
    </source>
</evidence>
<reference evidence="3" key="1">
    <citation type="journal article" date="2014" name="Int. J. Syst. Evol. Microbiol.">
        <title>Complete genome sequence of Corynebacterium casei LMG S-19264T (=DSM 44701T), isolated from a smear-ripened cheese.</title>
        <authorList>
            <consortium name="US DOE Joint Genome Institute (JGI-PGF)"/>
            <person name="Walter F."/>
            <person name="Albersmeier A."/>
            <person name="Kalinowski J."/>
            <person name="Ruckert C."/>
        </authorList>
    </citation>
    <scope>NUCLEOTIDE SEQUENCE</scope>
    <source>
        <strain evidence="3">JCM 4790</strain>
    </source>
</reference>
<proteinExistence type="predicted"/>
<comment type="caution">
    <text evidence="3">The sequence shown here is derived from an EMBL/GenBank/DDBJ whole genome shotgun (WGS) entry which is preliminary data.</text>
</comment>
<evidence type="ECO:0000313" key="3">
    <source>
        <dbReference type="EMBL" id="GGX73559.1"/>
    </source>
</evidence>
<name>A0A918KS18_9ACTN</name>